<feature type="compositionally biased region" description="Polar residues" evidence="1">
    <location>
        <begin position="247"/>
        <end position="258"/>
    </location>
</feature>
<protein>
    <submittedName>
        <fullName evidence="2">VWFA domain containing protein</fullName>
    </submittedName>
</protein>
<reference evidence="2" key="1">
    <citation type="submission" date="2020-04" db="EMBL/GenBank/DDBJ databases">
        <authorList>
            <person name="Chiriac C."/>
            <person name="Salcher M."/>
            <person name="Ghai R."/>
            <person name="Kavagutti S V."/>
        </authorList>
    </citation>
    <scope>NUCLEOTIDE SEQUENCE</scope>
</reference>
<name>A0A6J5NJY9_9CAUD</name>
<proteinExistence type="predicted"/>
<evidence type="ECO:0000256" key="1">
    <source>
        <dbReference type="SAM" id="MobiDB-lite"/>
    </source>
</evidence>
<dbReference type="SUPFAM" id="SSF53300">
    <property type="entry name" value="vWA-like"/>
    <property type="match status" value="1"/>
</dbReference>
<dbReference type="EMBL" id="LR796639">
    <property type="protein sequence ID" value="CAB4155704.1"/>
    <property type="molecule type" value="Genomic_DNA"/>
</dbReference>
<feature type="compositionally biased region" description="Low complexity" evidence="1">
    <location>
        <begin position="214"/>
        <end position="224"/>
    </location>
</feature>
<dbReference type="InterPro" id="IPR036465">
    <property type="entry name" value="vWFA_dom_sf"/>
</dbReference>
<organism evidence="2">
    <name type="scientific">uncultured Caudovirales phage</name>
    <dbReference type="NCBI Taxonomy" id="2100421"/>
    <lineage>
        <taxon>Viruses</taxon>
        <taxon>Duplodnaviria</taxon>
        <taxon>Heunggongvirae</taxon>
        <taxon>Uroviricota</taxon>
        <taxon>Caudoviricetes</taxon>
        <taxon>Peduoviridae</taxon>
        <taxon>Maltschvirus</taxon>
        <taxon>Maltschvirus maltsch</taxon>
    </lineage>
</organism>
<accession>A0A6J5NJY9</accession>
<evidence type="ECO:0000313" key="2">
    <source>
        <dbReference type="EMBL" id="CAB4155704.1"/>
    </source>
</evidence>
<sequence>MLGRKDVPHGRWVVDNCNPRRGEPSTNIVDREMKAPNHDTELARVIRAHEMMHAKVSPAESMIDWINRKIATHESLVVAEELRVNYLCQKAGFNVKANLVDGGEMADGERIAATNDWKGAVHMAIATAGTASNKAFLTGVRRHNKKWAEILADISKRAVKELKKVDKYGNLGATDIDSRTGLHPRGFSNTERIAEWVDRLASITPEQEEEAENAESASSSSAGESSEEQPQEKRGRGRPRKAGGHSNVGTSGAGSATGNPYKGITPSSGHYGTIGSWGELRIKRCEMPKHTKGNIGKKRTASNMGRSPRRIHRLLTDPEKRIFDKVTRGTGGVVVIDGSGSMSFTHDQIRRIVENAPGATVAVYTDKGDSKINMWIVADKGKMVNELPDFGQGNGVDFPALEWAVKNRQRSSSPIVWVTDGGVCPENGSYNSVLAIQCLNFCRKNNIIILPYVEEAVAELKKMKNGGKGKSQYPPLIRDAYKELMGAPLV</sequence>
<gene>
    <name evidence="2" type="ORF">UFOVP658_22</name>
</gene>
<feature type="region of interest" description="Disordered" evidence="1">
    <location>
        <begin position="206"/>
        <end position="273"/>
    </location>
</feature>